<comment type="caution">
    <text evidence="2">The sequence shown here is derived from an EMBL/GenBank/DDBJ whole genome shotgun (WGS) entry which is preliminary data.</text>
</comment>
<evidence type="ECO:0000313" key="3">
    <source>
        <dbReference type="Proteomes" id="UP001178507"/>
    </source>
</evidence>
<sequence length="345" mass="38578">MALAARAAALRQRKPKPSAAPVERPAPPALVARVKCLMSEHGQMASDAWRRAWTTKGGGRGPDPSVYSAEFLAKFVEEVGEMAGRAASLVTQVKQLQGRCSAAAVAWEQHCRRTGQMDPDPRKQNAMQLQEFLEFWEKDGASMPSAELVSQVRSLTKTSPEAKAKWNQWFKRQGGQWSPNMHTRESLESFLRQMGQSSSEAEDLTGKVEEFLEDETNLLAWSAMCRKENKPHDPKQCEESFLRSFLEMCECQQEARPLKRHKGDGTAMALWVQNLPHHATAADLEDHFSIYGKAINAQVRGSEGRLTLVPELTEDAVQLMGVIMEHTHRIQGEQVLVRAMLEKSG</sequence>
<dbReference type="InterPro" id="IPR035979">
    <property type="entry name" value="RBD_domain_sf"/>
</dbReference>
<organism evidence="2 3">
    <name type="scientific">Effrenium voratum</name>
    <dbReference type="NCBI Taxonomy" id="2562239"/>
    <lineage>
        <taxon>Eukaryota</taxon>
        <taxon>Sar</taxon>
        <taxon>Alveolata</taxon>
        <taxon>Dinophyceae</taxon>
        <taxon>Suessiales</taxon>
        <taxon>Symbiodiniaceae</taxon>
        <taxon>Effrenium</taxon>
    </lineage>
</organism>
<feature type="region of interest" description="Disordered" evidence="1">
    <location>
        <begin position="1"/>
        <end position="25"/>
    </location>
</feature>
<evidence type="ECO:0000256" key="1">
    <source>
        <dbReference type="SAM" id="MobiDB-lite"/>
    </source>
</evidence>
<feature type="compositionally biased region" description="Low complexity" evidence="1">
    <location>
        <begin position="1"/>
        <end position="10"/>
    </location>
</feature>
<dbReference type="Proteomes" id="UP001178507">
    <property type="component" value="Unassembled WGS sequence"/>
</dbReference>
<dbReference type="GO" id="GO:0003676">
    <property type="term" value="F:nucleic acid binding"/>
    <property type="evidence" value="ECO:0007669"/>
    <property type="project" value="InterPro"/>
</dbReference>
<dbReference type="AlphaFoldDB" id="A0AA36NB59"/>
<gene>
    <name evidence="2" type="ORF">EVOR1521_LOCUS23005</name>
</gene>
<reference evidence="2" key="1">
    <citation type="submission" date="2023-08" db="EMBL/GenBank/DDBJ databases">
        <authorList>
            <person name="Chen Y."/>
            <person name="Shah S."/>
            <person name="Dougan E. K."/>
            <person name="Thang M."/>
            <person name="Chan C."/>
        </authorList>
    </citation>
    <scope>NUCLEOTIDE SEQUENCE</scope>
</reference>
<accession>A0AA36NB59</accession>
<proteinExistence type="predicted"/>
<dbReference type="EMBL" id="CAUJNA010003338">
    <property type="protein sequence ID" value="CAJ1399484.1"/>
    <property type="molecule type" value="Genomic_DNA"/>
</dbReference>
<evidence type="ECO:0008006" key="4">
    <source>
        <dbReference type="Google" id="ProtNLM"/>
    </source>
</evidence>
<protein>
    <recommendedName>
        <fullName evidence="4">RRM domain-containing protein</fullName>
    </recommendedName>
</protein>
<name>A0AA36NB59_9DINO</name>
<dbReference type="SUPFAM" id="SSF54928">
    <property type="entry name" value="RNA-binding domain, RBD"/>
    <property type="match status" value="1"/>
</dbReference>
<evidence type="ECO:0000313" key="2">
    <source>
        <dbReference type="EMBL" id="CAJ1399484.1"/>
    </source>
</evidence>
<keyword evidence="3" id="KW-1185">Reference proteome</keyword>